<feature type="region of interest" description="Disordered" evidence="1">
    <location>
        <begin position="34"/>
        <end position="62"/>
    </location>
</feature>
<feature type="compositionally biased region" description="Basic residues" evidence="1">
    <location>
        <begin position="45"/>
        <end position="54"/>
    </location>
</feature>
<evidence type="ECO:0000313" key="3">
    <source>
        <dbReference type="EMBL" id="AUF82595.1"/>
    </source>
</evidence>
<gene>
    <name evidence="3" type="ORF">TetV_513</name>
</gene>
<evidence type="ECO:0000256" key="1">
    <source>
        <dbReference type="SAM" id="MobiDB-lite"/>
    </source>
</evidence>
<reference evidence="3" key="1">
    <citation type="journal article" date="2018" name="Virology">
        <title>A giant virus infecting green algae encodes key fermentation genes.</title>
        <authorList>
            <person name="Schvarcz C.R."/>
            <person name="Steward G.F."/>
        </authorList>
    </citation>
    <scope>NUCLEOTIDE SEQUENCE [LARGE SCALE GENOMIC DNA]</scope>
</reference>
<keyword evidence="2" id="KW-0472">Membrane</keyword>
<keyword evidence="2" id="KW-0812">Transmembrane</keyword>
<name>A0A2P0VNV7_9VIRU</name>
<keyword evidence="4" id="KW-1185">Reference proteome</keyword>
<protein>
    <submittedName>
        <fullName evidence="3">Uncharacterized protein</fullName>
    </submittedName>
</protein>
<dbReference type="Proteomes" id="UP000244773">
    <property type="component" value="Segment"/>
</dbReference>
<dbReference type="EMBL" id="KY322437">
    <property type="protein sequence ID" value="AUF82595.1"/>
    <property type="molecule type" value="Genomic_DNA"/>
</dbReference>
<keyword evidence="2" id="KW-1133">Transmembrane helix</keyword>
<evidence type="ECO:0000256" key="2">
    <source>
        <dbReference type="SAM" id="Phobius"/>
    </source>
</evidence>
<accession>A0A2P0VNV7</accession>
<sequence length="179" mass="20389">MRTVTGIFNALLVLFVIIALHIFIIQNPVIQHPVQPHTNESSFTKARRERRKRMSTPLKDLPKSPGMTLEDVYAWPPSPYEVQNKIPIDASRPQLQKPYTSDVEDRMALHKLVFSKDEPDDMFRNIEPKKPKDYSRPDLSAEGGTTTGLFRIREEIQNKKGLNDDISGMEGWGASFAVV</sequence>
<evidence type="ECO:0000313" key="4">
    <source>
        <dbReference type="Proteomes" id="UP000244773"/>
    </source>
</evidence>
<organism evidence="3">
    <name type="scientific">Tetraselmis virus 1</name>
    <dbReference type="NCBI Taxonomy" id="2060617"/>
    <lineage>
        <taxon>Viruses</taxon>
        <taxon>Varidnaviria</taxon>
        <taxon>Bamfordvirae</taxon>
        <taxon>Nucleocytoviricota</taxon>
        <taxon>Megaviricetes</taxon>
        <taxon>Imitervirales</taxon>
        <taxon>Allomimiviridae</taxon>
        <taxon>Oceanusvirus</taxon>
        <taxon>Oceanusvirus kaneohense</taxon>
    </lineage>
</organism>
<proteinExistence type="predicted"/>
<feature type="transmembrane region" description="Helical" evidence="2">
    <location>
        <begin position="7"/>
        <end position="25"/>
    </location>
</feature>